<dbReference type="GO" id="GO:0070224">
    <property type="term" value="F:sulfide:quinone oxidoreductase activity"/>
    <property type="evidence" value="ECO:0007669"/>
    <property type="project" value="TreeGrafter"/>
</dbReference>
<sequence>MSQTTEQHSLSTTPDSRHAVVIVGAGSAGIAVAAQLKRARPDLGVAIIDPAEQHYYQPAWTLVGAGLFKPEQTRRATRTLLPSGIEHVAQAITHIDADNKLAILADGRRIGYQALVIAAGIHLDWDKIAGLSETLGQNGVTSNYRYDLAPYTWELLRNFKGGTALFTQPATAVKCPGAPQKALYLAADHLRRRQQTAELHFYTGTGALFGVPFYARALEQVIAHYKAQPHFGRHLVAVDGPARIATFETTVDGQTQREDVHFDLLHVVPPQSAPAFIRESGLGDGGGWLDIDKHTLQHARYADIFGLGDATSTPNSKTAAAIKEQAPVVAANLLARLDGKPLTAAYDGYAGCPVTTSAERVLLAEFTYGGVITPTLSLDPRVPRRRYGWLKKFYFPFYYWNILLKGRSRPAQHTPRNYPDTLPTIQP</sequence>
<organism evidence="8 9">
    <name type="scientific">Corticimicrobacter populi</name>
    <dbReference type="NCBI Taxonomy" id="2175229"/>
    <lineage>
        <taxon>Bacteria</taxon>
        <taxon>Pseudomonadati</taxon>
        <taxon>Pseudomonadota</taxon>
        <taxon>Betaproteobacteria</taxon>
        <taxon>Burkholderiales</taxon>
        <taxon>Alcaligenaceae</taxon>
        <taxon>Corticimicrobacter</taxon>
    </lineage>
</organism>
<name>A0A2V1K6Q9_9BURK</name>
<reference evidence="9" key="1">
    <citation type="submission" date="2018-05" db="EMBL/GenBank/DDBJ databases">
        <authorList>
            <person name="Li Y."/>
        </authorList>
    </citation>
    <scope>NUCLEOTIDE SEQUENCE [LARGE SCALE GENOMIC DNA]</scope>
    <source>
        <strain evidence="9">3d-2-2</strain>
    </source>
</reference>
<keyword evidence="4" id="KW-0274">FAD</keyword>
<gene>
    <name evidence="8" type="ORF">DD235_04245</name>
</gene>
<dbReference type="GO" id="GO:0071949">
    <property type="term" value="F:FAD binding"/>
    <property type="evidence" value="ECO:0007669"/>
    <property type="project" value="TreeGrafter"/>
</dbReference>
<proteinExistence type="predicted"/>
<comment type="caution">
    <text evidence="8">The sequence shown here is derived from an EMBL/GenBank/DDBJ whole genome shotgun (WGS) entry which is preliminary data.</text>
</comment>
<evidence type="ECO:0000256" key="3">
    <source>
        <dbReference type="ARBA" id="ARBA00022719"/>
    </source>
</evidence>
<evidence type="ECO:0000256" key="6">
    <source>
        <dbReference type="ARBA" id="ARBA00023002"/>
    </source>
</evidence>
<protein>
    <submittedName>
        <fullName evidence="8">Pyridine nucleotide-disulfide oxidoreductase</fullName>
    </submittedName>
</protein>
<dbReference type="InterPro" id="IPR036188">
    <property type="entry name" value="FAD/NAD-bd_sf"/>
</dbReference>
<evidence type="ECO:0000256" key="4">
    <source>
        <dbReference type="ARBA" id="ARBA00022827"/>
    </source>
</evidence>
<evidence type="ECO:0000256" key="5">
    <source>
        <dbReference type="ARBA" id="ARBA00022946"/>
    </source>
</evidence>
<keyword evidence="9" id="KW-1185">Reference proteome</keyword>
<dbReference type="Proteomes" id="UP000245212">
    <property type="component" value="Unassembled WGS sequence"/>
</dbReference>
<dbReference type="GO" id="GO:0048038">
    <property type="term" value="F:quinone binding"/>
    <property type="evidence" value="ECO:0007669"/>
    <property type="project" value="UniProtKB-KW"/>
</dbReference>
<dbReference type="Gene3D" id="3.50.50.60">
    <property type="entry name" value="FAD/NAD(P)-binding domain"/>
    <property type="match status" value="2"/>
</dbReference>
<dbReference type="RefSeq" id="WP_109060761.1">
    <property type="nucleotide sequence ID" value="NZ_QETA01000001.1"/>
</dbReference>
<dbReference type="PANTHER" id="PTHR10632">
    <property type="entry name" value="SULFIDE:QUINONE OXIDOREDUCTASE"/>
    <property type="match status" value="1"/>
</dbReference>
<keyword evidence="6" id="KW-0560">Oxidoreductase</keyword>
<keyword evidence="5" id="KW-0809">Transit peptide</keyword>
<dbReference type="InterPro" id="IPR015904">
    <property type="entry name" value="Sulphide_quinone_reductase"/>
</dbReference>
<dbReference type="EMBL" id="QETA01000001">
    <property type="protein sequence ID" value="PWF25359.1"/>
    <property type="molecule type" value="Genomic_DNA"/>
</dbReference>
<dbReference type="AlphaFoldDB" id="A0A2V1K6Q9"/>
<dbReference type="InterPro" id="IPR023753">
    <property type="entry name" value="FAD/NAD-binding_dom"/>
</dbReference>
<dbReference type="SUPFAM" id="SSF51905">
    <property type="entry name" value="FAD/NAD(P)-binding domain"/>
    <property type="match status" value="2"/>
</dbReference>
<dbReference type="FunFam" id="3.50.50.60:FF:000034">
    <property type="entry name" value="sulfide:quinone oxidoreductase, mitochondrial"/>
    <property type="match status" value="1"/>
</dbReference>
<keyword evidence="2" id="KW-0285">Flavoprotein</keyword>
<dbReference type="Pfam" id="PF07992">
    <property type="entry name" value="Pyr_redox_2"/>
    <property type="match status" value="1"/>
</dbReference>
<evidence type="ECO:0000256" key="2">
    <source>
        <dbReference type="ARBA" id="ARBA00022630"/>
    </source>
</evidence>
<evidence type="ECO:0000313" key="8">
    <source>
        <dbReference type="EMBL" id="PWF25359.1"/>
    </source>
</evidence>
<evidence type="ECO:0000259" key="7">
    <source>
        <dbReference type="Pfam" id="PF07992"/>
    </source>
</evidence>
<feature type="domain" description="FAD/NAD(P)-binding" evidence="7">
    <location>
        <begin position="19"/>
        <end position="131"/>
    </location>
</feature>
<keyword evidence="3" id="KW-0874">Quinone</keyword>
<dbReference type="GO" id="GO:0070221">
    <property type="term" value="P:sulfide oxidation, using sulfide:quinone oxidoreductase"/>
    <property type="evidence" value="ECO:0007669"/>
    <property type="project" value="TreeGrafter"/>
</dbReference>
<evidence type="ECO:0000313" key="9">
    <source>
        <dbReference type="Proteomes" id="UP000245212"/>
    </source>
</evidence>
<accession>A0A2V1K6Q9</accession>
<comment type="cofactor">
    <cofactor evidence="1">
        <name>FAD</name>
        <dbReference type="ChEBI" id="CHEBI:57692"/>
    </cofactor>
</comment>
<dbReference type="PANTHER" id="PTHR10632:SF2">
    <property type="entry name" value="SULFIDE:QUINONE OXIDOREDUCTASE, MITOCHONDRIAL"/>
    <property type="match status" value="1"/>
</dbReference>
<evidence type="ECO:0000256" key="1">
    <source>
        <dbReference type="ARBA" id="ARBA00001974"/>
    </source>
</evidence>